<dbReference type="InterPro" id="IPR010994">
    <property type="entry name" value="RuvA_2-like"/>
</dbReference>
<feature type="signal peptide" evidence="2">
    <location>
        <begin position="1"/>
        <end position="21"/>
    </location>
</feature>
<dbReference type="PANTHER" id="PTHR21180">
    <property type="entry name" value="ENDONUCLEASE/EXONUCLEASE/PHOSPHATASE FAMILY DOMAIN-CONTAINING PROTEIN 1"/>
    <property type="match status" value="1"/>
</dbReference>
<dbReference type="SMART" id="SM00278">
    <property type="entry name" value="HhH1"/>
    <property type="match status" value="2"/>
</dbReference>
<name>A0A2W5TG90_9BACT</name>
<dbReference type="SUPFAM" id="SSF47781">
    <property type="entry name" value="RuvA domain 2-like"/>
    <property type="match status" value="1"/>
</dbReference>
<comment type="caution">
    <text evidence="4">The sequence shown here is derived from an EMBL/GenBank/DDBJ whole genome shotgun (WGS) entry which is preliminary data.</text>
</comment>
<gene>
    <name evidence="4" type="ORF">DI536_09950</name>
</gene>
<protein>
    <submittedName>
        <fullName evidence="4">Competence protein ComEA</fullName>
    </submittedName>
</protein>
<dbReference type="InterPro" id="IPR051675">
    <property type="entry name" value="Endo/Exo/Phosphatase_dom_1"/>
</dbReference>
<dbReference type="AlphaFoldDB" id="A0A2W5TG90"/>
<dbReference type="GO" id="GO:0015627">
    <property type="term" value="C:type II protein secretion system complex"/>
    <property type="evidence" value="ECO:0007669"/>
    <property type="project" value="TreeGrafter"/>
</dbReference>
<evidence type="ECO:0000256" key="1">
    <source>
        <dbReference type="SAM" id="MobiDB-lite"/>
    </source>
</evidence>
<sequence>MKWASWVAVAVLTLGAGSAMAAKAKTKKELSGVVNVNTATAQQLDLLPGIGAKAAKKIIELRAKTPFAKLEDLRKVKGLGPKKLEKMKPFVAFSGSTTATVKKVKVDASPESPTAPPSAQGRRAGKR</sequence>
<dbReference type="GO" id="GO:0006281">
    <property type="term" value="P:DNA repair"/>
    <property type="evidence" value="ECO:0007669"/>
    <property type="project" value="InterPro"/>
</dbReference>
<evidence type="ECO:0000259" key="3">
    <source>
        <dbReference type="SMART" id="SM00278"/>
    </source>
</evidence>
<evidence type="ECO:0000313" key="5">
    <source>
        <dbReference type="Proteomes" id="UP000249061"/>
    </source>
</evidence>
<evidence type="ECO:0000313" key="4">
    <source>
        <dbReference type="EMBL" id="PZR14550.1"/>
    </source>
</evidence>
<dbReference type="PANTHER" id="PTHR21180:SF32">
    <property type="entry name" value="ENDONUCLEASE_EXONUCLEASE_PHOSPHATASE FAMILY DOMAIN-CONTAINING PROTEIN 1"/>
    <property type="match status" value="1"/>
</dbReference>
<keyword evidence="2" id="KW-0732">Signal</keyword>
<dbReference type="InterPro" id="IPR003583">
    <property type="entry name" value="Hlx-hairpin-Hlx_DNA-bd_motif"/>
</dbReference>
<accession>A0A2W5TG90</accession>
<dbReference type="Gene3D" id="1.10.150.320">
    <property type="entry name" value="Photosystem II 12 kDa extrinsic protein"/>
    <property type="match status" value="1"/>
</dbReference>
<feature type="region of interest" description="Disordered" evidence="1">
    <location>
        <begin position="104"/>
        <end position="127"/>
    </location>
</feature>
<dbReference type="GO" id="GO:0015628">
    <property type="term" value="P:protein secretion by the type II secretion system"/>
    <property type="evidence" value="ECO:0007669"/>
    <property type="project" value="TreeGrafter"/>
</dbReference>
<dbReference type="EMBL" id="QFQP01000007">
    <property type="protein sequence ID" value="PZR14550.1"/>
    <property type="molecule type" value="Genomic_DNA"/>
</dbReference>
<dbReference type="Proteomes" id="UP000249061">
    <property type="component" value="Unassembled WGS sequence"/>
</dbReference>
<proteinExistence type="predicted"/>
<feature type="domain" description="Helix-hairpin-helix DNA-binding motif class 1" evidence="3">
    <location>
        <begin position="42"/>
        <end position="61"/>
    </location>
</feature>
<dbReference type="GO" id="GO:0003677">
    <property type="term" value="F:DNA binding"/>
    <property type="evidence" value="ECO:0007669"/>
    <property type="project" value="InterPro"/>
</dbReference>
<feature type="domain" description="Helix-hairpin-helix DNA-binding motif class 1" evidence="3">
    <location>
        <begin position="71"/>
        <end position="90"/>
    </location>
</feature>
<dbReference type="Pfam" id="PF12836">
    <property type="entry name" value="HHH_3"/>
    <property type="match status" value="1"/>
</dbReference>
<feature type="chain" id="PRO_5016181771" evidence="2">
    <location>
        <begin position="22"/>
        <end position="127"/>
    </location>
</feature>
<evidence type="ECO:0000256" key="2">
    <source>
        <dbReference type="SAM" id="SignalP"/>
    </source>
</evidence>
<reference evidence="4 5" key="1">
    <citation type="submission" date="2017-08" db="EMBL/GenBank/DDBJ databases">
        <title>Infants hospitalized years apart are colonized by the same room-sourced microbial strains.</title>
        <authorList>
            <person name="Brooks B."/>
            <person name="Olm M.R."/>
            <person name="Firek B.A."/>
            <person name="Baker R."/>
            <person name="Thomas B.C."/>
            <person name="Morowitz M.J."/>
            <person name="Banfield J.F."/>
        </authorList>
    </citation>
    <scope>NUCLEOTIDE SEQUENCE [LARGE SCALE GENOMIC DNA]</scope>
    <source>
        <strain evidence="4">S2_003_000_R2_14</strain>
    </source>
</reference>
<organism evidence="4 5">
    <name type="scientific">Archangium gephyra</name>
    <dbReference type="NCBI Taxonomy" id="48"/>
    <lineage>
        <taxon>Bacteria</taxon>
        <taxon>Pseudomonadati</taxon>
        <taxon>Myxococcota</taxon>
        <taxon>Myxococcia</taxon>
        <taxon>Myxococcales</taxon>
        <taxon>Cystobacterineae</taxon>
        <taxon>Archangiaceae</taxon>
        <taxon>Archangium</taxon>
    </lineage>
</organism>